<dbReference type="EMBL" id="MDYQ01000010">
    <property type="protein sequence ID" value="PRP88489.1"/>
    <property type="molecule type" value="Genomic_DNA"/>
</dbReference>
<dbReference type="InterPro" id="IPR036047">
    <property type="entry name" value="F-box-like_dom_sf"/>
</dbReference>
<comment type="caution">
    <text evidence="2">The sequence shown here is derived from an EMBL/GenBank/DDBJ whole genome shotgun (WGS) entry which is preliminary data.</text>
</comment>
<evidence type="ECO:0000313" key="3">
    <source>
        <dbReference type="Proteomes" id="UP000241769"/>
    </source>
</evidence>
<dbReference type="InParanoid" id="A0A2P6NX15"/>
<dbReference type="SUPFAM" id="SSF81383">
    <property type="entry name" value="F-box domain"/>
    <property type="match status" value="1"/>
</dbReference>
<keyword evidence="3" id="KW-1185">Reference proteome</keyword>
<evidence type="ECO:0000259" key="1">
    <source>
        <dbReference type="Pfam" id="PF12937"/>
    </source>
</evidence>
<dbReference type="Pfam" id="PF12937">
    <property type="entry name" value="F-box-like"/>
    <property type="match status" value="1"/>
</dbReference>
<organism evidence="2 3">
    <name type="scientific">Planoprotostelium fungivorum</name>
    <dbReference type="NCBI Taxonomy" id="1890364"/>
    <lineage>
        <taxon>Eukaryota</taxon>
        <taxon>Amoebozoa</taxon>
        <taxon>Evosea</taxon>
        <taxon>Variosea</taxon>
        <taxon>Cavosteliida</taxon>
        <taxon>Cavosteliaceae</taxon>
        <taxon>Planoprotostelium</taxon>
    </lineage>
</organism>
<sequence>MQQLHRSRRFRGGDFASVELKDRPYISYTVTALLIRISSFLLDDQLSFALSKATPTRAIFLANEFKCKTFPHNGAKPFPHRTRPHRSRSTSSLTQVIITIMGLLPVSSVCRSLYQICQDDVLWQALFKRNHPHS</sequence>
<evidence type="ECO:0000313" key="2">
    <source>
        <dbReference type="EMBL" id="PRP88489.1"/>
    </source>
</evidence>
<gene>
    <name evidence="2" type="ORF">PROFUN_03206</name>
</gene>
<dbReference type="InterPro" id="IPR001810">
    <property type="entry name" value="F-box_dom"/>
</dbReference>
<reference evidence="2 3" key="1">
    <citation type="journal article" date="2018" name="Genome Biol. Evol.">
        <title>Multiple Roots of Fruiting Body Formation in Amoebozoa.</title>
        <authorList>
            <person name="Hillmann F."/>
            <person name="Forbes G."/>
            <person name="Novohradska S."/>
            <person name="Ferling I."/>
            <person name="Riege K."/>
            <person name="Groth M."/>
            <person name="Westermann M."/>
            <person name="Marz M."/>
            <person name="Spaller T."/>
            <person name="Winckler T."/>
            <person name="Schaap P."/>
            <person name="Glockner G."/>
        </authorList>
    </citation>
    <scope>NUCLEOTIDE SEQUENCE [LARGE SCALE GENOMIC DNA]</scope>
    <source>
        <strain evidence="2 3">Jena</strain>
    </source>
</reference>
<accession>A0A2P6NX15</accession>
<protein>
    <recommendedName>
        <fullName evidence="1">F-box domain-containing protein</fullName>
    </recommendedName>
</protein>
<name>A0A2P6NX15_9EUKA</name>
<proteinExistence type="predicted"/>
<dbReference type="Proteomes" id="UP000241769">
    <property type="component" value="Unassembled WGS sequence"/>
</dbReference>
<dbReference type="AlphaFoldDB" id="A0A2P6NX15"/>
<feature type="domain" description="F-box" evidence="1">
    <location>
        <begin position="103"/>
        <end position="128"/>
    </location>
</feature>